<dbReference type="GO" id="GO:0005737">
    <property type="term" value="C:cytoplasm"/>
    <property type="evidence" value="ECO:0007669"/>
    <property type="project" value="UniProtKB-SubCell"/>
</dbReference>
<feature type="short sequence motif" description="Gly-cisPro motif, important for rejection of L-amino acids" evidence="2">
    <location>
        <begin position="137"/>
        <end position="138"/>
    </location>
</feature>
<comment type="subunit">
    <text evidence="2">Homodimer.</text>
</comment>
<dbReference type="HAMAP" id="MF_00518">
    <property type="entry name" value="Deacylase_Dtd"/>
    <property type="match status" value="1"/>
</dbReference>
<dbReference type="GO" id="GO:0051500">
    <property type="term" value="F:D-tyrosyl-tRNA(Tyr) deacylase activity"/>
    <property type="evidence" value="ECO:0007669"/>
    <property type="project" value="TreeGrafter"/>
</dbReference>
<dbReference type="PANTHER" id="PTHR10472">
    <property type="entry name" value="D-TYROSYL-TRNA TYR DEACYLASE"/>
    <property type="match status" value="1"/>
</dbReference>
<evidence type="ECO:0000256" key="1">
    <source>
        <dbReference type="ARBA" id="ARBA00009673"/>
    </source>
</evidence>
<comment type="catalytic activity">
    <reaction evidence="2">
        <text>a D-aminoacyl-tRNA + H2O = a tRNA + a D-alpha-amino acid + H(+)</text>
        <dbReference type="Rhea" id="RHEA:13953"/>
        <dbReference type="Rhea" id="RHEA-COMP:10123"/>
        <dbReference type="Rhea" id="RHEA-COMP:10124"/>
        <dbReference type="ChEBI" id="CHEBI:15377"/>
        <dbReference type="ChEBI" id="CHEBI:15378"/>
        <dbReference type="ChEBI" id="CHEBI:59871"/>
        <dbReference type="ChEBI" id="CHEBI:78442"/>
        <dbReference type="ChEBI" id="CHEBI:79333"/>
        <dbReference type="EC" id="3.1.1.96"/>
    </reaction>
</comment>
<proteinExistence type="inferred from homology"/>
<keyword evidence="2" id="KW-0378">Hydrolase</keyword>
<dbReference type="EC" id="3.1.1.96" evidence="2"/>
<comment type="domain">
    <text evidence="2">A Gly-cisPro motif from one monomer fits into the active site of the other monomer to allow specific chiral rejection of L-amino acids.</text>
</comment>
<dbReference type="Pfam" id="PF02580">
    <property type="entry name" value="Tyr_Deacylase"/>
    <property type="match status" value="1"/>
</dbReference>
<gene>
    <name evidence="2" type="primary">dtd</name>
    <name evidence="3" type="ORF">HMPREF1866_01398</name>
</gene>
<dbReference type="GO" id="GO:0019478">
    <property type="term" value="P:D-amino acid catabolic process"/>
    <property type="evidence" value="ECO:0007669"/>
    <property type="project" value="UniProtKB-UniRule"/>
</dbReference>
<comment type="subcellular location">
    <subcellularLocation>
        <location evidence="2">Cytoplasm</location>
    </subcellularLocation>
</comment>
<dbReference type="SUPFAM" id="SSF69500">
    <property type="entry name" value="DTD-like"/>
    <property type="match status" value="1"/>
</dbReference>
<dbReference type="GO" id="GO:0000049">
    <property type="term" value="F:tRNA binding"/>
    <property type="evidence" value="ECO:0007669"/>
    <property type="project" value="UniProtKB-UniRule"/>
</dbReference>
<dbReference type="InterPro" id="IPR023509">
    <property type="entry name" value="DTD-like_sf"/>
</dbReference>
<dbReference type="RefSeq" id="WP_060931166.1">
    <property type="nucleotide sequence ID" value="NZ_KQ959827.1"/>
</dbReference>
<dbReference type="GO" id="GO:0043908">
    <property type="term" value="F:Ser(Gly)-tRNA(Ala) hydrolase activity"/>
    <property type="evidence" value="ECO:0007669"/>
    <property type="project" value="UniProtKB-UniRule"/>
</dbReference>
<keyword evidence="4" id="KW-1185">Reference proteome</keyword>
<evidence type="ECO:0000313" key="3">
    <source>
        <dbReference type="EMBL" id="KXB57517.1"/>
    </source>
</evidence>
<accession>A0A133ZPY3</accession>
<dbReference type="InterPro" id="IPR003732">
    <property type="entry name" value="Daa-tRNA_deacyls_DTD"/>
</dbReference>
<comment type="similarity">
    <text evidence="1 2">Belongs to the DTD family.</text>
</comment>
<dbReference type="GO" id="GO:0106026">
    <property type="term" value="F:Gly-tRNA(Ala) deacylase activity"/>
    <property type="evidence" value="ECO:0007669"/>
    <property type="project" value="UniProtKB-UniRule"/>
</dbReference>
<organism evidence="3 4">
    <name type="scientific">Lachnoanaerobaculum saburreum</name>
    <dbReference type="NCBI Taxonomy" id="467210"/>
    <lineage>
        <taxon>Bacteria</taxon>
        <taxon>Bacillati</taxon>
        <taxon>Bacillota</taxon>
        <taxon>Clostridia</taxon>
        <taxon>Lachnospirales</taxon>
        <taxon>Lachnospiraceae</taxon>
        <taxon>Lachnoanaerobaculum</taxon>
    </lineage>
</organism>
<dbReference type="EC" id="3.1.1.-" evidence="2"/>
<dbReference type="AlphaFoldDB" id="A0A133ZPY3"/>
<dbReference type="OrthoDB" id="9801395at2"/>
<keyword evidence="2" id="KW-0694">RNA-binding</keyword>
<dbReference type="PANTHER" id="PTHR10472:SF5">
    <property type="entry name" value="D-AMINOACYL-TRNA DEACYLASE 1"/>
    <property type="match status" value="1"/>
</dbReference>
<evidence type="ECO:0000256" key="2">
    <source>
        <dbReference type="HAMAP-Rule" id="MF_00518"/>
    </source>
</evidence>
<name>A0A133ZPY3_9FIRM</name>
<dbReference type="PATRIC" id="fig|467210.3.peg.1384"/>
<dbReference type="Proteomes" id="UP000070394">
    <property type="component" value="Unassembled WGS sequence"/>
</dbReference>
<reference evidence="4" key="1">
    <citation type="submission" date="2016-01" db="EMBL/GenBank/DDBJ databases">
        <authorList>
            <person name="Mitreva M."/>
            <person name="Pepin K.H."/>
            <person name="Mihindukulasuriya K.A."/>
            <person name="Fulton R."/>
            <person name="Fronick C."/>
            <person name="O'Laughlin M."/>
            <person name="Miner T."/>
            <person name="Herter B."/>
            <person name="Rosa B.A."/>
            <person name="Cordes M."/>
            <person name="Tomlinson C."/>
            <person name="Wollam A."/>
            <person name="Palsikar V.B."/>
            <person name="Mardis E.R."/>
            <person name="Wilson R.K."/>
        </authorList>
    </citation>
    <scope>NUCLEOTIDE SEQUENCE [LARGE SCALE GENOMIC DNA]</scope>
    <source>
        <strain evidence="4">DNF00896</strain>
    </source>
</reference>
<evidence type="ECO:0000313" key="4">
    <source>
        <dbReference type="Proteomes" id="UP000070394"/>
    </source>
</evidence>
<dbReference type="FunFam" id="3.50.80.10:FF:000001">
    <property type="entry name" value="D-aminoacyl-tRNA deacylase"/>
    <property type="match status" value="1"/>
</dbReference>
<keyword evidence="2" id="KW-0963">Cytoplasm</keyword>
<sequence length="145" mass="15982">MKLVIQRVNYADVKIDGKEVGKINKGLLVLVGVAADDDEKVVEKYFNKLVKLRIFEDENGKTNLSLRDVGGELLLVSQFTLLANCKEGNRPSFIGAGSPDEAKRLYEYMVDLGKSSDIHTECGVFGADMKVSLENDGPFTIVLEL</sequence>
<dbReference type="STRING" id="467210.HMPREF1866_01398"/>
<dbReference type="NCBIfam" id="TIGR00256">
    <property type="entry name" value="D-aminoacyl-tRNA deacylase"/>
    <property type="match status" value="1"/>
</dbReference>
<dbReference type="EMBL" id="LSDA01000088">
    <property type="protein sequence ID" value="KXB57517.1"/>
    <property type="molecule type" value="Genomic_DNA"/>
</dbReference>
<dbReference type="Gene3D" id="3.50.80.10">
    <property type="entry name" value="D-tyrosyl-tRNA(Tyr) deacylase"/>
    <property type="match status" value="1"/>
</dbReference>
<comment type="catalytic activity">
    <reaction evidence="2">
        <text>glycyl-tRNA(Ala) + H2O = tRNA(Ala) + glycine + H(+)</text>
        <dbReference type="Rhea" id="RHEA:53744"/>
        <dbReference type="Rhea" id="RHEA-COMP:9657"/>
        <dbReference type="Rhea" id="RHEA-COMP:13640"/>
        <dbReference type="ChEBI" id="CHEBI:15377"/>
        <dbReference type="ChEBI" id="CHEBI:15378"/>
        <dbReference type="ChEBI" id="CHEBI:57305"/>
        <dbReference type="ChEBI" id="CHEBI:78442"/>
        <dbReference type="ChEBI" id="CHEBI:78522"/>
    </reaction>
</comment>
<comment type="function">
    <text evidence="2">An aminoacyl-tRNA editing enzyme that deacylates mischarged D-aminoacyl-tRNAs. Also deacylates mischarged glycyl-tRNA(Ala), protecting cells against glycine mischarging by AlaRS. Acts via tRNA-based rather than protein-based catalysis; rejects L-amino acids rather than detecting D-amino acids in the active site. By recycling D-aminoacyl-tRNA to D-amino acids and free tRNA molecules, this enzyme counteracts the toxicity associated with the formation of D-aminoacyl-tRNA entities in vivo and helps enforce protein L-homochirality.</text>
</comment>
<comment type="caution">
    <text evidence="3">The sequence shown here is derived from an EMBL/GenBank/DDBJ whole genome shotgun (WGS) entry which is preliminary data.</text>
</comment>
<protein>
    <recommendedName>
        <fullName evidence="2">D-aminoacyl-tRNA deacylase</fullName>
        <shortName evidence="2">DTD</shortName>
        <ecNumber evidence="2">3.1.1.96</ecNumber>
    </recommendedName>
    <alternativeName>
        <fullName evidence="2">Gly-tRNA(Ala) deacylase</fullName>
        <ecNumber evidence="2">3.1.1.-</ecNumber>
    </alternativeName>
</protein>
<keyword evidence="2" id="KW-0820">tRNA-binding</keyword>